<dbReference type="RefSeq" id="WP_205255504.1">
    <property type="nucleotide sequence ID" value="NZ_BAAAPV010000001.1"/>
</dbReference>
<keyword evidence="4" id="KW-1185">Reference proteome</keyword>
<evidence type="ECO:0000313" key="4">
    <source>
        <dbReference type="Proteomes" id="UP000663801"/>
    </source>
</evidence>
<dbReference type="EMBL" id="JAERWL010000003">
    <property type="protein sequence ID" value="MBM9475345.1"/>
    <property type="molecule type" value="Genomic_DNA"/>
</dbReference>
<evidence type="ECO:0000256" key="2">
    <source>
        <dbReference type="SAM" id="SignalP"/>
    </source>
</evidence>
<reference evidence="3" key="1">
    <citation type="submission" date="2021-01" db="EMBL/GenBank/DDBJ databases">
        <title>KCTC 19127 draft genome.</title>
        <authorList>
            <person name="An D."/>
        </authorList>
    </citation>
    <scope>NUCLEOTIDE SEQUENCE</scope>
    <source>
        <strain evidence="3">KCTC 19127</strain>
    </source>
</reference>
<feature type="signal peptide" evidence="2">
    <location>
        <begin position="1"/>
        <end position="23"/>
    </location>
</feature>
<dbReference type="AlphaFoldDB" id="A0A938YLY3"/>
<feature type="chain" id="PRO_5037463680" evidence="2">
    <location>
        <begin position="24"/>
        <end position="126"/>
    </location>
</feature>
<proteinExistence type="predicted"/>
<evidence type="ECO:0000256" key="1">
    <source>
        <dbReference type="SAM" id="MobiDB-lite"/>
    </source>
</evidence>
<keyword evidence="2" id="KW-0732">Signal</keyword>
<protein>
    <submittedName>
        <fullName evidence="3">Uncharacterized protein</fullName>
    </submittedName>
</protein>
<dbReference type="Proteomes" id="UP000663801">
    <property type="component" value="Unassembled WGS sequence"/>
</dbReference>
<feature type="region of interest" description="Disordered" evidence="1">
    <location>
        <begin position="98"/>
        <end position="126"/>
    </location>
</feature>
<gene>
    <name evidence="3" type="ORF">JL107_02695</name>
</gene>
<evidence type="ECO:0000313" key="3">
    <source>
        <dbReference type="EMBL" id="MBM9475345.1"/>
    </source>
</evidence>
<name>A0A938YLY3_9ACTN</name>
<feature type="compositionally biased region" description="Acidic residues" evidence="1">
    <location>
        <begin position="115"/>
        <end position="126"/>
    </location>
</feature>
<sequence>MNFFLSAGFGGLCAVIGAAIAYAAATLATRQKSKTDADQRRQGEVAAAWDRFKWVMDHRDEFSPALTISLTIQLTQTADRLGDPDLVAIGREIGTELLRQGELAPADPSSTTGDDPADTELDQEGT</sequence>
<organism evidence="3 4">
    <name type="scientific">Nakamurella flavida</name>
    <dbReference type="NCBI Taxonomy" id="363630"/>
    <lineage>
        <taxon>Bacteria</taxon>
        <taxon>Bacillati</taxon>
        <taxon>Actinomycetota</taxon>
        <taxon>Actinomycetes</taxon>
        <taxon>Nakamurellales</taxon>
        <taxon>Nakamurellaceae</taxon>
        <taxon>Nakamurella</taxon>
    </lineage>
</organism>
<comment type="caution">
    <text evidence="3">The sequence shown here is derived from an EMBL/GenBank/DDBJ whole genome shotgun (WGS) entry which is preliminary data.</text>
</comment>
<accession>A0A938YLY3</accession>